<dbReference type="OrthoDB" id="3404950at2"/>
<dbReference type="CDD" id="cd01159">
    <property type="entry name" value="NcnH"/>
    <property type="match status" value="1"/>
</dbReference>
<sequence>MPAAREPVRRPPCVDDPRTIHPHRSCHTHRLEHVLFLWRWVGRGGFGRSWGGFGREKERSLHVAEIGAYAGPEPTVVAAVSDLLPVLRQRAQETEDNRDVPADSVKALTETGFFRLLQPASYGGLEADPMAFFTAVRMIASACGSTGWVASVLGVHPWQLALFPVRAQEEVWGADPGTRMSSSYAPTGRARAVAGGYQLAGRWSFSSGAAHATWVLLGGIVLGDDNKPVDFCTFLLPASDYTVDDVWDTVGLRGTGSNDIVVEDAFVPAHRALSFNDVTRLACPGQERNPGPLYRIPYGSVFTYAITTPVIGMATGAYEAHVAYQRDRVRAAYAGEKAGDDPFGQVHVAEAASLLDGAWLALERNMAELMAHACAGQKLPIPLRLRVRRDQVTGTAQAVRVVDLLFENSGGRALKAGTPLQRFWRDAHAGRLHAINDPERALSMFGRGEFGRDVPPGAML</sequence>
<feature type="domain" description="Acyl-CoA dehydrogenase/oxidase N-terminal" evidence="3">
    <location>
        <begin position="87"/>
        <end position="168"/>
    </location>
</feature>
<dbReference type="PANTHER" id="PTHR48083:SF19">
    <property type="entry name" value="FLAVIN-DEPENDENT MONOOXYGENASE, OXYGENASE SUBUNIT HSAA"/>
    <property type="match status" value="1"/>
</dbReference>
<evidence type="ECO:0000256" key="2">
    <source>
        <dbReference type="ARBA" id="ARBA00049661"/>
    </source>
</evidence>
<dbReference type="Pfam" id="PF08028">
    <property type="entry name" value="Acyl-CoA_dh_2"/>
    <property type="match status" value="1"/>
</dbReference>
<dbReference type="Pfam" id="PF02771">
    <property type="entry name" value="Acyl-CoA_dh_N"/>
    <property type="match status" value="1"/>
</dbReference>
<dbReference type="InterPro" id="IPR013786">
    <property type="entry name" value="AcylCoA_DH/ox_N"/>
</dbReference>
<dbReference type="SUPFAM" id="SSF56645">
    <property type="entry name" value="Acyl-CoA dehydrogenase NM domain-like"/>
    <property type="match status" value="1"/>
</dbReference>
<evidence type="ECO:0000256" key="1">
    <source>
        <dbReference type="ARBA" id="ARBA00023002"/>
    </source>
</evidence>
<dbReference type="InterPro" id="IPR009100">
    <property type="entry name" value="AcylCoA_DH/oxidase_NM_dom_sf"/>
</dbReference>
<proteinExistence type="inferred from homology"/>
<dbReference type="InterPro" id="IPR050741">
    <property type="entry name" value="Acyl-CoA_dehydrogenase"/>
</dbReference>
<comment type="similarity">
    <text evidence="2">Belongs to the HpaH/HsaA monooxygenase family.</text>
</comment>
<keyword evidence="5" id="KW-0503">Monooxygenase</keyword>
<dbReference type="GO" id="GO:0033539">
    <property type="term" value="P:fatty acid beta-oxidation using acyl-CoA dehydrogenase"/>
    <property type="evidence" value="ECO:0007669"/>
    <property type="project" value="TreeGrafter"/>
</dbReference>
<dbReference type="GO" id="GO:0050660">
    <property type="term" value="F:flavin adenine dinucleotide binding"/>
    <property type="evidence" value="ECO:0007669"/>
    <property type="project" value="InterPro"/>
</dbReference>
<dbReference type="InterPro" id="IPR037069">
    <property type="entry name" value="AcylCoA_DH/ox_N_sf"/>
</dbReference>
<dbReference type="AlphaFoldDB" id="A0A6P2C3H5"/>
<accession>A0A6P2C3H5</accession>
<evidence type="ECO:0000259" key="3">
    <source>
        <dbReference type="Pfam" id="PF02771"/>
    </source>
</evidence>
<dbReference type="GO" id="GO:0005737">
    <property type="term" value="C:cytoplasm"/>
    <property type="evidence" value="ECO:0007669"/>
    <property type="project" value="TreeGrafter"/>
</dbReference>
<dbReference type="Proteomes" id="UP000460272">
    <property type="component" value="Unassembled WGS sequence"/>
</dbReference>
<dbReference type="PANTHER" id="PTHR48083">
    <property type="entry name" value="MEDIUM-CHAIN SPECIFIC ACYL-COA DEHYDROGENASE, MITOCHONDRIAL-RELATED"/>
    <property type="match status" value="1"/>
</dbReference>
<comment type="caution">
    <text evidence="5">The sequence shown here is derived from an EMBL/GenBank/DDBJ whole genome shotgun (WGS) entry which is preliminary data.</text>
</comment>
<gene>
    <name evidence="5" type="ORF">EAS64_08920</name>
</gene>
<evidence type="ECO:0000259" key="4">
    <source>
        <dbReference type="Pfam" id="PF08028"/>
    </source>
</evidence>
<dbReference type="EMBL" id="RPFW01000002">
    <property type="protein sequence ID" value="TVZ04771.1"/>
    <property type="molecule type" value="Genomic_DNA"/>
</dbReference>
<keyword evidence="6" id="KW-1185">Reference proteome</keyword>
<feature type="domain" description="Acyl-CoA dehydrogenase C-terminal" evidence="4">
    <location>
        <begin position="306"/>
        <end position="437"/>
    </location>
</feature>
<dbReference type="GO" id="GO:0003995">
    <property type="term" value="F:acyl-CoA dehydrogenase activity"/>
    <property type="evidence" value="ECO:0007669"/>
    <property type="project" value="TreeGrafter"/>
</dbReference>
<evidence type="ECO:0000313" key="5">
    <source>
        <dbReference type="EMBL" id="TVZ04771.1"/>
    </source>
</evidence>
<protein>
    <submittedName>
        <fullName evidence="5">Flavin-dependent monooxygenase</fullName>
    </submittedName>
</protein>
<dbReference type="SUPFAM" id="SSF47203">
    <property type="entry name" value="Acyl-CoA dehydrogenase C-terminal domain-like"/>
    <property type="match status" value="1"/>
</dbReference>
<dbReference type="InterPro" id="IPR046373">
    <property type="entry name" value="Acyl-CoA_Oxase/DH_mid-dom_sf"/>
</dbReference>
<dbReference type="Gene3D" id="1.10.540.10">
    <property type="entry name" value="Acyl-CoA dehydrogenase/oxidase, N-terminal domain"/>
    <property type="match status" value="1"/>
</dbReference>
<reference evidence="5 6" key="1">
    <citation type="submission" date="2018-11" db="EMBL/GenBank/DDBJ databases">
        <title>Trebonia kvetii gen.nov., sp.nov., a novel acidophilic actinobacterium, and proposal of the new actinobacterial family Treboniaceae fam. nov.</title>
        <authorList>
            <person name="Rapoport D."/>
            <person name="Sagova-Mareckova M."/>
            <person name="Sedlacek I."/>
            <person name="Provaznik J."/>
            <person name="Kralova S."/>
            <person name="Pavlinic D."/>
            <person name="Benes V."/>
            <person name="Kopecky J."/>
        </authorList>
    </citation>
    <scope>NUCLEOTIDE SEQUENCE [LARGE SCALE GENOMIC DNA]</scope>
    <source>
        <strain evidence="5 6">15Tr583</strain>
    </source>
</reference>
<dbReference type="InterPro" id="IPR036250">
    <property type="entry name" value="AcylCo_DH-like_C"/>
</dbReference>
<dbReference type="Gene3D" id="2.40.110.10">
    <property type="entry name" value="Butyryl-CoA Dehydrogenase, subunit A, domain 2"/>
    <property type="match status" value="1"/>
</dbReference>
<evidence type="ECO:0000313" key="6">
    <source>
        <dbReference type="Proteomes" id="UP000460272"/>
    </source>
</evidence>
<organism evidence="5 6">
    <name type="scientific">Trebonia kvetii</name>
    <dbReference type="NCBI Taxonomy" id="2480626"/>
    <lineage>
        <taxon>Bacteria</taxon>
        <taxon>Bacillati</taxon>
        <taxon>Actinomycetota</taxon>
        <taxon>Actinomycetes</taxon>
        <taxon>Streptosporangiales</taxon>
        <taxon>Treboniaceae</taxon>
        <taxon>Trebonia</taxon>
    </lineage>
</organism>
<dbReference type="GO" id="GO:0016712">
    <property type="term" value="F:oxidoreductase activity, acting on paired donors, with incorporation or reduction of molecular oxygen, reduced flavin or flavoprotein as one donor, and incorporation of one atom of oxygen"/>
    <property type="evidence" value="ECO:0007669"/>
    <property type="project" value="TreeGrafter"/>
</dbReference>
<dbReference type="NCBIfam" id="NF045629">
    <property type="entry name" value="monooxsub_HsaA"/>
    <property type="match status" value="1"/>
</dbReference>
<keyword evidence="1" id="KW-0560">Oxidoreductase</keyword>
<dbReference type="Gene3D" id="1.20.140.10">
    <property type="entry name" value="Butyryl-CoA Dehydrogenase, subunit A, domain 3"/>
    <property type="match status" value="1"/>
</dbReference>
<dbReference type="InterPro" id="IPR013107">
    <property type="entry name" value="Acyl-CoA_DH_C"/>
</dbReference>
<name>A0A6P2C3H5_9ACTN</name>
<dbReference type="InterPro" id="IPR054617">
    <property type="entry name" value="HsaA"/>
</dbReference>